<reference evidence="1 2" key="1">
    <citation type="submission" date="2017-05" db="EMBL/GenBank/DDBJ databases">
        <title>The Genome Sequence of Enterococcus faecium 6F2_DIV0138.</title>
        <authorList>
            <consortium name="The Broad Institute Genomics Platform"/>
            <consortium name="The Broad Institute Genomic Center for Infectious Diseases"/>
            <person name="Earl A."/>
            <person name="Manson A."/>
            <person name="Schwartman J."/>
            <person name="Gilmore M."/>
            <person name="Abouelleil A."/>
            <person name="Cao P."/>
            <person name="Chapman S."/>
            <person name="Cusick C."/>
            <person name="Shea T."/>
            <person name="Young S."/>
            <person name="Neafsey D."/>
            <person name="Nusbaum C."/>
            <person name="Birren B."/>
        </authorList>
    </citation>
    <scope>NUCLEOTIDE SEQUENCE [LARGE SCALE GENOMIC DNA]</scope>
    <source>
        <strain evidence="1 2">6F2_DIV0138</strain>
    </source>
</reference>
<sequence length="90" mass="10776">MTKYCHHSFIDGFDQSNSLAKEQQRIRQYESDILRQIKRSKEKQVSVSKYIANFTPEERRCFLGLMKRFDRVKISYSREEGMSCRYLIAA</sequence>
<name>A0AB73NN45_ENTFC</name>
<dbReference type="EMBL" id="NGLB01000001">
    <property type="protein sequence ID" value="OTN99154.1"/>
    <property type="molecule type" value="Genomic_DNA"/>
</dbReference>
<protein>
    <submittedName>
        <fullName evidence="1">Uncharacterized protein</fullName>
    </submittedName>
</protein>
<dbReference type="RefSeq" id="WP_086324546.1">
    <property type="nucleotide sequence ID" value="NZ_NGLB01000001.1"/>
</dbReference>
<gene>
    <name evidence="1" type="ORF">A5804_000640</name>
</gene>
<proteinExistence type="predicted"/>
<evidence type="ECO:0000313" key="2">
    <source>
        <dbReference type="Proteomes" id="UP000194737"/>
    </source>
</evidence>
<dbReference type="Proteomes" id="UP000194737">
    <property type="component" value="Unassembled WGS sequence"/>
</dbReference>
<organism evidence="1 2">
    <name type="scientific">Enterococcus faecium</name>
    <name type="common">Streptococcus faecium</name>
    <dbReference type="NCBI Taxonomy" id="1352"/>
    <lineage>
        <taxon>Bacteria</taxon>
        <taxon>Bacillati</taxon>
        <taxon>Bacillota</taxon>
        <taxon>Bacilli</taxon>
        <taxon>Lactobacillales</taxon>
        <taxon>Enterococcaceae</taxon>
        <taxon>Enterococcus</taxon>
    </lineage>
</organism>
<dbReference type="AlphaFoldDB" id="A0AB73NN45"/>
<comment type="caution">
    <text evidence="1">The sequence shown here is derived from an EMBL/GenBank/DDBJ whole genome shotgun (WGS) entry which is preliminary data.</text>
</comment>
<accession>A0AB73NN45</accession>
<evidence type="ECO:0000313" key="1">
    <source>
        <dbReference type="EMBL" id="OTN99154.1"/>
    </source>
</evidence>